<name>A0A080ZLP2_PHYNI</name>
<gene>
    <name evidence="2" type="ORF">F444_15550</name>
</gene>
<feature type="chain" id="PRO_5001753168" description="RxLR effector protein" evidence="1">
    <location>
        <begin position="25"/>
        <end position="90"/>
    </location>
</feature>
<dbReference type="AlphaFoldDB" id="A0A080ZLP2"/>
<sequence>MMILSTAAKVFALLALLILDATCADPSSSRQLRIEYSEDRFDTPPARELQGKFGWTGWLAIAKTNLRFQHTDKLFDYLRQIKEKLQRSDG</sequence>
<comment type="caution">
    <text evidence="2">The sequence shown here is derived from an EMBL/GenBank/DDBJ whole genome shotgun (WGS) entry which is preliminary data.</text>
</comment>
<protein>
    <recommendedName>
        <fullName evidence="4">RxLR effector protein</fullName>
    </recommendedName>
</protein>
<reference evidence="2 3" key="1">
    <citation type="submission" date="2013-11" db="EMBL/GenBank/DDBJ databases">
        <title>The Genome Sequence of Phytophthora parasitica P1976.</title>
        <authorList>
            <consortium name="The Broad Institute Genomics Platform"/>
            <person name="Russ C."/>
            <person name="Tyler B."/>
            <person name="Panabieres F."/>
            <person name="Shan W."/>
            <person name="Tripathy S."/>
            <person name="Grunwald N."/>
            <person name="Machado M."/>
            <person name="Johnson C.S."/>
            <person name="Walker B."/>
            <person name="Young S."/>
            <person name="Zeng Q."/>
            <person name="Gargeya S."/>
            <person name="Fitzgerald M."/>
            <person name="Haas B."/>
            <person name="Abouelleil A."/>
            <person name="Allen A.W."/>
            <person name="Alvarado L."/>
            <person name="Arachchi H.M."/>
            <person name="Berlin A.M."/>
            <person name="Chapman S.B."/>
            <person name="Gainer-Dewar J."/>
            <person name="Goldberg J."/>
            <person name="Griggs A."/>
            <person name="Gujja S."/>
            <person name="Hansen M."/>
            <person name="Howarth C."/>
            <person name="Imamovic A."/>
            <person name="Ireland A."/>
            <person name="Larimer J."/>
            <person name="McCowan C."/>
            <person name="Murphy C."/>
            <person name="Pearson M."/>
            <person name="Poon T.W."/>
            <person name="Priest M."/>
            <person name="Roberts A."/>
            <person name="Saif S."/>
            <person name="Shea T."/>
            <person name="Sisk P."/>
            <person name="Sykes S."/>
            <person name="Wortman J."/>
            <person name="Nusbaum C."/>
            <person name="Birren B."/>
        </authorList>
    </citation>
    <scope>NUCLEOTIDE SEQUENCE [LARGE SCALE GENOMIC DNA]</scope>
    <source>
        <strain evidence="2 3">P1976</strain>
    </source>
</reference>
<evidence type="ECO:0000313" key="3">
    <source>
        <dbReference type="Proteomes" id="UP000028582"/>
    </source>
</evidence>
<organism evidence="2 3">
    <name type="scientific">Phytophthora nicotianae P1976</name>
    <dbReference type="NCBI Taxonomy" id="1317066"/>
    <lineage>
        <taxon>Eukaryota</taxon>
        <taxon>Sar</taxon>
        <taxon>Stramenopiles</taxon>
        <taxon>Oomycota</taxon>
        <taxon>Peronosporomycetes</taxon>
        <taxon>Peronosporales</taxon>
        <taxon>Peronosporaceae</taxon>
        <taxon>Phytophthora</taxon>
    </lineage>
</organism>
<dbReference type="OrthoDB" id="101982at2759"/>
<evidence type="ECO:0008006" key="4">
    <source>
        <dbReference type="Google" id="ProtNLM"/>
    </source>
</evidence>
<evidence type="ECO:0000313" key="2">
    <source>
        <dbReference type="EMBL" id="ETO67553.1"/>
    </source>
</evidence>
<proteinExistence type="predicted"/>
<dbReference type="EMBL" id="ANJA01002887">
    <property type="protein sequence ID" value="ETO67553.1"/>
    <property type="molecule type" value="Genomic_DNA"/>
</dbReference>
<keyword evidence="1" id="KW-0732">Signal</keyword>
<dbReference type="Proteomes" id="UP000028582">
    <property type="component" value="Unassembled WGS sequence"/>
</dbReference>
<feature type="signal peptide" evidence="1">
    <location>
        <begin position="1"/>
        <end position="24"/>
    </location>
</feature>
<accession>A0A080ZLP2</accession>
<evidence type="ECO:0000256" key="1">
    <source>
        <dbReference type="SAM" id="SignalP"/>
    </source>
</evidence>